<protein>
    <recommendedName>
        <fullName evidence="1">Microcystinase C</fullName>
        <shortName evidence="1">MlrC</shortName>
    </recommendedName>
</protein>
<feature type="domain" description="Microcystin LR degradation protein MlrC C-terminal" evidence="2">
    <location>
        <begin position="318"/>
        <end position="491"/>
    </location>
</feature>
<dbReference type="EMBL" id="JBHRTN010000003">
    <property type="protein sequence ID" value="MFC3123708.1"/>
    <property type="molecule type" value="Genomic_DNA"/>
</dbReference>
<keyword evidence="1" id="KW-0378">Hydrolase</keyword>
<proteinExistence type="inferred from homology"/>
<accession>A0ABV7FTR4</accession>
<organism evidence="4 5">
    <name type="scientific">Teichococcus globiformis</name>
    <dbReference type="NCBI Taxonomy" id="2307229"/>
    <lineage>
        <taxon>Bacteria</taxon>
        <taxon>Pseudomonadati</taxon>
        <taxon>Pseudomonadota</taxon>
        <taxon>Alphaproteobacteria</taxon>
        <taxon>Acetobacterales</taxon>
        <taxon>Roseomonadaceae</taxon>
        <taxon>Roseomonas</taxon>
    </lineage>
</organism>
<evidence type="ECO:0000313" key="4">
    <source>
        <dbReference type="EMBL" id="MFC3123708.1"/>
    </source>
</evidence>
<keyword evidence="5" id="KW-1185">Reference proteome</keyword>
<dbReference type="InterPro" id="IPR009197">
    <property type="entry name" value="MlrC"/>
</dbReference>
<keyword evidence="1" id="KW-0479">Metal-binding</keyword>
<keyword evidence="1" id="KW-0645">Protease</keyword>
<name>A0ABV7FTR4_9PROT</name>
<feature type="domain" description="Microcystin LR degradation protein MlrC N-terminal" evidence="3">
    <location>
        <begin position="11"/>
        <end position="305"/>
    </location>
</feature>
<dbReference type="InterPro" id="IPR010799">
    <property type="entry name" value="MlrC_C"/>
</dbReference>
<comment type="caution">
    <text evidence="4">The sequence shown here is derived from an EMBL/GenBank/DDBJ whole genome shotgun (WGS) entry which is preliminary data.</text>
</comment>
<sequence>MASEEPARPRRIAMGGFLHESHSFAPRPTGWAEFRHPGGLPPFQRGPGTIEALRPTSAGFAGALAEAESRGFEVVALPWCFANPAGPVTPQAFERISACMVADLVAALDQAPLDGVYLDLHGAMVVEGFPDGEGELLRRMRAVLGPDVPLTASLDPHCNLTEQMVRLTDALSPYRTYPHVDMKAAGARAMALLARRIELRRPFAKAFRQADYWTPLSSQCTMVEPMAGVYVVRAELEGRPGLHEMAFCFGFPYADFADCGMGWAAYADDQGSADAAADTFAAMLDEREPLFAGGAIPAAEGVAEAVRLSATATKPILLADTQDNPGGGGHGDTTGLLAELVRQGAPAVLGLINDADSAAACHAAGKGARLTLKLGGKSDGVPLEAEVEVLRLTDGRFTCGGPMNAGNPADLGPTALVAIGTVRVIIVSRKMQAHDQALFRHIGIEPAAEKILALKSSVHFRADFQPIAEAVLVVAAPGPVLADPSSLPFRNLRPGLRTRPRAA</sequence>
<dbReference type="Pfam" id="PF07171">
    <property type="entry name" value="MlrC_C"/>
    <property type="match status" value="1"/>
</dbReference>
<evidence type="ECO:0000256" key="1">
    <source>
        <dbReference type="PIRNR" id="PIRNR012702"/>
    </source>
</evidence>
<dbReference type="PIRSF" id="PIRSF012702">
    <property type="entry name" value="UCP012702"/>
    <property type="match status" value="1"/>
</dbReference>
<dbReference type="InterPro" id="IPR015995">
    <property type="entry name" value="MlrC_N"/>
</dbReference>
<reference evidence="5" key="1">
    <citation type="journal article" date="2019" name="Int. J. Syst. Evol. Microbiol.">
        <title>The Global Catalogue of Microorganisms (GCM) 10K type strain sequencing project: providing services to taxonomists for standard genome sequencing and annotation.</title>
        <authorList>
            <consortium name="The Broad Institute Genomics Platform"/>
            <consortium name="The Broad Institute Genome Sequencing Center for Infectious Disease"/>
            <person name="Wu L."/>
            <person name="Ma J."/>
        </authorList>
    </citation>
    <scope>NUCLEOTIDE SEQUENCE [LARGE SCALE GENOMIC DNA]</scope>
    <source>
        <strain evidence="5">KCTC 52094</strain>
    </source>
</reference>
<evidence type="ECO:0000313" key="5">
    <source>
        <dbReference type="Proteomes" id="UP001595593"/>
    </source>
</evidence>
<dbReference type="Pfam" id="PF07364">
    <property type="entry name" value="DUF1485"/>
    <property type="match status" value="1"/>
</dbReference>
<evidence type="ECO:0000259" key="2">
    <source>
        <dbReference type="Pfam" id="PF07171"/>
    </source>
</evidence>
<comment type="function">
    <text evidence="1">Involved in peptidolytic degradation of cyclic heptapeptide hepatotoxin microcystin (MC).</text>
</comment>
<comment type="cofactor">
    <cofactor evidence="1">
        <name>Zn(2+)</name>
        <dbReference type="ChEBI" id="CHEBI:29105"/>
    </cofactor>
    <text evidence="1">Binds 1 zinc ion per subunit.</text>
</comment>
<keyword evidence="1" id="KW-0482">Metalloprotease</keyword>
<gene>
    <name evidence="4" type="ORF">ACFOD4_01435</name>
</gene>
<dbReference type="RefSeq" id="WP_379592853.1">
    <property type="nucleotide sequence ID" value="NZ_JBHRTN010000003.1"/>
</dbReference>
<comment type="similarity">
    <text evidence="1">Belongs to the peptidase M81 family.</text>
</comment>
<dbReference type="Proteomes" id="UP001595593">
    <property type="component" value="Unassembled WGS sequence"/>
</dbReference>
<evidence type="ECO:0000259" key="3">
    <source>
        <dbReference type="Pfam" id="PF07364"/>
    </source>
</evidence>